<comment type="caution">
    <text evidence="1">The sequence shown here is derived from an EMBL/GenBank/DDBJ whole genome shotgun (WGS) entry which is preliminary data.</text>
</comment>
<accession>A0ABU0IQV1</accession>
<dbReference type="InterPro" id="IPR011050">
    <property type="entry name" value="Pectin_lyase_fold/virulence"/>
</dbReference>
<evidence type="ECO:0000313" key="2">
    <source>
        <dbReference type="Proteomes" id="UP001228905"/>
    </source>
</evidence>
<proteinExistence type="predicted"/>
<dbReference type="EMBL" id="JAUSVS010000003">
    <property type="protein sequence ID" value="MDQ0464396.1"/>
    <property type="molecule type" value="Genomic_DNA"/>
</dbReference>
<organism evidence="1 2">
    <name type="scientific">Caulobacter ginsengisoli</name>
    <dbReference type="NCBI Taxonomy" id="400775"/>
    <lineage>
        <taxon>Bacteria</taxon>
        <taxon>Pseudomonadati</taxon>
        <taxon>Pseudomonadota</taxon>
        <taxon>Alphaproteobacteria</taxon>
        <taxon>Caulobacterales</taxon>
        <taxon>Caulobacteraceae</taxon>
        <taxon>Caulobacter</taxon>
    </lineage>
</organism>
<sequence length="1040" mass="112691">MASDRARISRDPSRLWRSVVAQQGRVQVEADLNEAWEIEGDGRRDEVIDIIGPAGTPDNGYGVGPDSGRLKIGHGTMYLGGWRLTLDEDIHDDAQPDWLDAPPPAPVSSREVVLLRATEQEVTAVEDPALLDVALGGPDTSARTRLLQHVLRWPIKGDTCAEAATEIAGELAKQGLSLDPRTLQLLSGARLQVDFVPPTPPPGPCDPPAQGGYLGADNQLIQVTVSSFNKATGRGTLLWGYNNASFLHRAVSDGAGRLVLVGRPLDSEHEPRQNRPIEVLRRRVKLEDGSFVAAPEGEIRSVQGYDPDERRITFAAALPADYVGTAAEPLFVRLWQAEIPFQSGQPALLDPTGLTVTVTIAALPTLAGRPFWRFAVRPSTPLEVYPVRYKTTPQPPDGPRQWLCRLAVITEASSGIRVLEDCRVPFKPLTLQKDDSCCAVVLGPEQVRAGHGLQAIVDKLCANGPATLSLRPGHYLLNDPLHLDARHDGLVLEACQDGAVIEVDGRSLGKFKPGLIVVDHADEVTLRGLRFTLPLVKTDDRYGFPKPTGGVKAGGDAFVSVGVMAIDATRLRIEDCQFRYELPENGRLIALGVYGRGQSTGLVLKDNAFLHDDSYQRDPTYFRFLIGYGLSPEVPGGDRLTHKALNEAPPIGDARLDDAEIVGNRFAGLTVPVVVVARMGFVRCAENRVLDCVGGFYFITSDFGAARGRLDYLRFNEPQIMAGAIDGLFNQPMLEMVSELGLLVPPPPTSRHSLTRLPGRVVFTGKMISLITSEFKRTAAAGIKASQTLAGETVTVEAAEAVLATANQSPPPVLSLLKEDSAQGNPIIGDATPQATEEAVKAAPPPADTEATFQGQAEHKAAWRYNDTGRLHMMAVAARATDIRSNPQLHIRENDLRILGRLDRDREQSDDPLDGAFAGVSVVLEFNEGDACVMVQDNRVRLDTTFAPAAGVFFAEFCSVTGNMLIQPIKRGRRTAGATPGPDDDGVYCLLAYDDFVDGISPRLEVMANLVHGDAYLNPPRLEPPSNRWNSVNELRDLKP</sequence>
<dbReference type="Pfam" id="PF20129">
    <property type="entry name" value="DUF6519"/>
    <property type="match status" value="1"/>
</dbReference>
<dbReference type="InterPro" id="IPR045392">
    <property type="entry name" value="DUF6519"/>
</dbReference>
<protein>
    <submittedName>
        <fullName evidence="1">Uncharacterized protein</fullName>
    </submittedName>
</protein>
<name>A0ABU0IQV1_9CAUL</name>
<dbReference type="Proteomes" id="UP001228905">
    <property type="component" value="Unassembled WGS sequence"/>
</dbReference>
<reference evidence="1 2" key="1">
    <citation type="submission" date="2023-07" db="EMBL/GenBank/DDBJ databases">
        <title>Genomic Encyclopedia of Type Strains, Phase IV (KMG-IV): sequencing the most valuable type-strain genomes for metagenomic binning, comparative biology and taxonomic classification.</title>
        <authorList>
            <person name="Goeker M."/>
        </authorList>
    </citation>
    <scope>NUCLEOTIDE SEQUENCE [LARGE SCALE GENOMIC DNA]</scope>
    <source>
        <strain evidence="1 2">DSM 18695</strain>
    </source>
</reference>
<gene>
    <name evidence="1" type="ORF">QO010_002177</name>
</gene>
<evidence type="ECO:0000313" key="1">
    <source>
        <dbReference type="EMBL" id="MDQ0464396.1"/>
    </source>
</evidence>
<keyword evidence="2" id="KW-1185">Reference proteome</keyword>
<dbReference type="RefSeq" id="WP_307349041.1">
    <property type="nucleotide sequence ID" value="NZ_JAUSVS010000003.1"/>
</dbReference>
<dbReference type="SUPFAM" id="SSF51126">
    <property type="entry name" value="Pectin lyase-like"/>
    <property type="match status" value="1"/>
</dbReference>